<keyword evidence="4" id="KW-1185">Reference proteome</keyword>
<dbReference type="PIRSF" id="PIRSF024492">
    <property type="entry name" value="UCP024492"/>
    <property type="match status" value="1"/>
</dbReference>
<reference evidence="1" key="1">
    <citation type="submission" date="2022-12" db="EMBL/GenBank/DDBJ databases">
        <title>Reference genome sequencing for broad-spectrum identification of bacterial and archaeal isolates by mass spectrometry.</title>
        <authorList>
            <person name="Sekiguchi Y."/>
            <person name="Tourlousse D.M."/>
        </authorList>
    </citation>
    <scope>NUCLEOTIDE SEQUENCE</scope>
    <source>
        <strain evidence="1">301</strain>
    </source>
</reference>
<dbReference type="PANTHER" id="PTHR39337:SF1">
    <property type="entry name" value="BLR5642 PROTEIN"/>
    <property type="match status" value="1"/>
</dbReference>
<evidence type="ECO:0000313" key="3">
    <source>
        <dbReference type="Proteomes" id="UP001144397"/>
    </source>
</evidence>
<dbReference type="InterPro" id="IPR014519">
    <property type="entry name" value="UCP024492"/>
</dbReference>
<dbReference type="AlphaFoldDB" id="A0A9W6CH82"/>
<accession>A0A9W6CH82</accession>
<organism evidence="1 3">
    <name type="scientific">Xanthobacter flavus</name>
    <dbReference type="NCBI Taxonomy" id="281"/>
    <lineage>
        <taxon>Bacteria</taxon>
        <taxon>Pseudomonadati</taxon>
        <taxon>Pseudomonadota</taxon>
        <taxon>Alphaproteobacteria</taxon>
        <taxon>Hyphomicrobiales</taxon>
        <taxon>Xanthobacteraceae</taxon>
        <taxon>Xanthobacter</taxon>
    </lineage>
</organism>
<dbReference type="InterPro" id="IPR007438">
    <property type="entry name" value="DUF488"/>
</dbReference>
<protein>
    <submittedName>
        <fullName evidence="2">Uncharacterized protein (DUF488 family)</fullName>
    </submittedName>
</protein>
<name>A0A9W6CH82_XANFL</name>
<dbReference type="PANTHER" id="PTHR39337">
    <property type="entry name" value="BLR5642 PROTEIN"/>
    <property type="match status" value="1"/>
</dbReference>
<dbReference type="RefSeq" id="WP_281807264.1">
    <property type="nucleotide sequence ID" value="NZ_BSDO01000002.1"/>
</dbReference>
<dbReference type="EMBL" id="BSDO01000002">
    <property type="protein sequence ID" value="GLI22211.1"/>
    <property type="molecule type" value="Genomic_DNA"/>
</dbReference>
<proteinExistence type="predicted"/>
<gene>
    <name evidence="2" type="ORF">GGQ86_000489</name>
    <name evidence="1" type="ORF">XFLAVUS301_18850</name>
</gene>
<dbReference type="Proteomes" id="UP001245370">
    <property type="component" value="Unassembled WGS sequence"/>
</dbReference>
<evidence type="ECO:0000313" key="2">
    <source>
        <dbReference type="EMBL" id="MDR6332042.1"/>
    </source>
</evidence>
<dbReference type="EMBL" id="JAVDPY010000001">
    <property type="protein sequence ID" value="MDR6332042.1"/>
    <property type="molecule type" value="Genomic_DNA"/>
</dbReference>
<reference evidence="2 4" key="2">
    <citation type="submission" date="2023-07" db="EMBL/GenBank/DDBJ databases">
        <title>Genomic Encyclopedia of Type Strains, Phase IV (KMG-IV): sequencing the most valuable type-strain genomes for metagenomic binning, comparative biology and taxonomic classification.</title>
        <authorList>
            <person name="Goeker M."/>
        </authorList>
    </citation>
    <scope>NUCLEOTIDE SEQUENCE [LARGE SCALE GENOMIC DNA]</scope>
    <source>
        <strain evidence="2 4">DSM 338</strain>
    </source>
</reference>
<sequence length="172" mass="18933">MMQVIYTVGYEGTTINAFIAVLKSVGVTMLADVRAVPISRKKGFSKNALRQHLEEAGIAYRHFVELGDPKEGREAARRGAMDEFRTVYSRHLKTDGAISALADLEGCCAADVVCMMCFERDPEGCHRTMIAGELAGEGLATFDLYADDPQRYVRNAPNFSRCHNHQSLAAAE</sequence>
<dbReference type="Pfam" id="PF04343">
    <property type="entry name" value="DUF488"/>
    <property type="match status" value="1"/>
</dbReference>
<dbReference type="GeneID" id="95762676"/>
<evidence type="ECO:0000313" key="4">
    <source>
        <dbReference type="Proteomes" id="UP001245370"/>
    </source>
</evidence>
<dbReference type="Proteomes" id="UP001144397">
    <property type="component" value="Unassembled WGS sequence"/>
</dbReference>
<comment type="caution">
    <text evidence="1">The sequence shown here is derived from an EMBL/GenBank/DDBJ whole genome shotgun (WGS) entry which is preliminary data.</text>
</comment>
<evidence type="ECO:0000313" key="1">
    <source>
        <dbReference type="EMBL" id="GLI22211.1"/>
    </source>
</evidence>